<protein>
    <submittedName>
        <fullName evidence="1">Uncharacterized protein</fullName>
    </submittedName>
</protein>
<dbReference type="EMBL" id="BGZK01000264">
    <property type="protein sequence ID" value="GBP32764.1"/>
    <property type="molecule type" value="Genomic_DNA"/>
</dbReference>
<proteinExistence type="predicted"/>
<accession>A0A4C1V3Y9</accession>
<reference evidence="1 2" key="1">
    <citation type="journal article" date="2019" name="Commun. Biol.">
        <title>The bagworm genome reveals a unique fibroin gene that provides high tensile strength.</title>
        <authorList>
            <person name="Kono N."/>
            <person name="Nakamura H."/>
            <person name="Ohtoshi R."/>
            <person name="Tomita M."/>
            <person name="Numata K."/>
            <person name="Arakawa K."/>
        </authorList>
    </citation>
    <scope>NUCLEOTIDE SEQUENCE [LARGE SCALE GENOMIC DNA]</scope>
</reference>
<sequence length="148" mass="17303">MEMRFLRSRVEWSLKYKCRNSDIREQCDLKDVVTRVEKGDRKVGKDHPRKFYAFQIGGILKKCANCKHPQLTCLHEKYWMSVKQIVLGIASSPNGRFYRLMRQFLFTLATETPSQKVFVPHLDLRMPDGTDATVGQFARRVTLESYAL</sequence>
<dbReference type="AlphaFoldDB" id="A0A4C1V3Y9"/>
<name>A0A4C1V3Y9_EUMVA</name>
<keyword evidence="2" id="KW-1185">Reference proteome</keyword>
<dbReference type="Proteomes" id="UP000299102">
    <property type="component" value="Unassembled WGS sequence"/>
</dbReference>
<evidence type="ECO:0000313" key="1">
    <source>
        <dbReference type="EMBL" id="GBP32764.1"/>
    </source>
</evidence>
<comment type="caution">
    <text evidence="1">The sequence shown here is derived from an EMBL/GenBank/DDBJ whole genome shotgun (WGS) entry which is preliminary data.</text>
</comment>
<dbReference type="OrthoDB" id="425681at2759"/>
<evidence type="ECO:0000313" key="2">
    <source>
        <dbReference type="Proteomes" id="UP000299102"/>
    </source>
</evidence>
<gene>
    <name evidence="1" type="ORF">EVAR_18917_1</name>
</gene>
<organism evidence="1 2">
    <name type="scientific">Eumeta variegata</name>
    <name type="common">Bagworm moth</name>
    <name type="synonym">Eumeta japonica</name>
    <dbReference type="NCBI Taxonomy" id="151549"/>
    <lineage>
        <taxon>Eukaryota</taxon>
        <taxon>Metazoa</taxon>
        <taxon>Ecdysozoa</taxon>
        <taxon>Arthropoda</taxon>
        <taxon>Hexapoda</taxon>
        <taxon>Insecta</taxon>
        <taxon>Pterygota</taxon>
        <taxon>Neoptera</taxon>
        <taxon>Endopterygota</taxon>
        <taxon>Lepidoptera</taxon>
        <taxon>Glossata</taxon>
        <taxon>Ditrysia</taxon>
        <taxon>Tineoidea</taxon>
        <taxon>Psychidae</taxon>
        <taxon>Oiketicinae</taxon>
        <taxon>Eumeta</taxon>
    </lineage>
</organism>